<evidence type="ECO:0000313" key="1">
    <source>
        <dbReference type="EMBL" id="AFM05231.1"/>
    </source>
</evidence>
<organism evidence="1 2">
    <name type="scientific">Bernardetia litoralis (strain ATCC 23117 / DSM 6794 / NBRC 15988 / NCIMB 1366 / Fx l1 / Sio-4)</name>
    <name type="common">Flexibacter litoralis</name>
    <dbReference type="NCBI Taxonomy" id="880071"/>
    <lineage>
        <taxon>Bacteria</taxon>
        <taxon>Pseudomonadati</taxon>
        <taxon>Bacteroidota</taxon>
        <taxon>Cytophagia</taxon>
        <taxon>Cytophagales</taxon>
        <taxon>Bernardetiaceae</taxon>
        <taxon>Bernardetia</taxon>
    </lineage>
</organism>
<reference evidence="2" key="1">
    <citation type="submission" date="2012-06" db="EMBL/GenBank/DDBJ databases">
        <title>The complete genome of Flexibacter litoralis DSM 6794.</title>
        <authorList>
            <person name="Lucas S."/>
            <person name="Copeland A."/>
            <person name="Lapidus A."/>
            <person name="Glavina del Rio T."/>
            <person name="Dalin E."/>
            <person name="Tice H."/>
            <person name="Bruce D."/>
            <person name="Goodwin L."/>
            <person name="Pitluck S."/>
            <person name="Peters L."/>
            <person name="Ovchinnikova G."/>
            <person name="Lu M."/>
            <person name="Kyrpides N."/>
            <person name="Mavromatis K."/>
            <person name="Ivanova N."/>
            <person name="Brettin T."/>
            <person name="Detter J.C."/>
            <person name="Han C."/>
            <person name="Larimer F."/>
            <person name="Land M."/>
            <person name="Hauser L."/>
            <person name="Markowitz V."/>
            <person name="Cheng J.-F."/>
            <person name="Hugenholtz P."/>
            <person name="Woyke T."/>
            <person name="Wu D."/>
            <person name="Spring S."/>
            <person name="Lang E."/>
            <person name="Kopitz M."/>
            <person name="Brambilla E."/>
            <person name="Klenk H.-P."/>
            <person name="Eisen J.A."/>
        </authorList>
    </citation>
    <scope>NUCLEOTIDE SEQUENCE [LARGE SCALE GENOMIC DNA]</scope>
    <source>
        <strain evidence="2">ATCC 23117 / DSM 6794 / NBRC 15988 / NCIMB 1366 / Sio-4</strain>
    </source>
</reference>
<dbReference type="AlphaFoldDB" id="I4AMP6"/>
<proteinExistence type="predicted"/>
<dbReference type="KEGG" id="fli:Fleli_2880"/>
<sequence>MQTQKPILFTGAFCSQQEWIDTILSTFPSIRYLPYFFSPQSETRDIFSFENEYSFIEPHEDNPYTAFMGEFINSKTEQENTKGAFSSGFKQLYHRFVDKYQVNKETKKEIRPLIYDKHGIFLTEWLYKHYRTDVIILIQHPLKFVYHWLEKNESMDFDKLFSPKIIKYAPNILERVAIEQKENTFQSLQEWEKAIRVWLVFAETILYYQLNYPDWLFFRYEDFRDTPERTLTDICDMLDLDYTTEFVTKFEETKEIRIQDAKKVNPDYLKALINEAQEYLTHFYPRDITGKSIFR</sequence>
<evidence type="ECO:0000313" key="2">
    <source>
        <dbReference type="Proteomes" id="UP000006054"/>
    </source>
</evidence>
<dbReference type="Proteomes" id="UP000006054">
    <property type="component" value="Chromosome"/>
</dbReference>
<dbReference type="OrthoDB" id="1431348at2"/>
<protein>
    <recommendedName>
        <fullName evidence="3">Sulfotransferase family protein</fullName>
    </recommendedName>
</protein>
<dbReference type="EMBL" id="CP003345">
    <property type="protein sequence ID" value="AFM05231.1"/>
    <property type="molecule type" value="Genomic_DNA"/>
</dbReference>
<accession>I4AMP6</accession>
<dbReference type="InterPro" id="IPR027417">
    <property type="entry name" value="P-loop_NTPase"/>
</dbReference>
<dbReference type="RefSeq" id="WP_014798665.1">
    <property type="nucleotide sequence ID" value="NC_018018.1"/>
</dbReference>
<evidence type="ECO:0008006" key="3">
    <source>
        <dbReference type="Google" id="ProtNLM"/>
    </source>
</evidence>
<gene>
    <name evidence="1" type="ordered locus">Fleli_2880</name>
</gene>
<dbReference type="HOGENOM" id="CLU_942507_0_0_10"/>
<dbReference type="Gene3D" id="3.40.50.300">
    <property type="entry name" value="P-loop containing nucleotide triphosphate hydrolases"/>
    <property type="match status" value="1"/>
</dbReference>
<dbReference type="SUPFAM" id="SSF52540">
    <property type="entry name" value="P-loop containing nucleoside triphosphate hydrolases"/>
    <property type="match status" value="1"/>
</dbReference>
<name>I4AMP6_BERLS</name>
<keyword evidence="2" id="KW-1185">Reference proteome</keyword>